<keyword evidence="3" id="KW-1003">Cell membrane</keyword>
<keyword evidence="6 7" id="KW-0472">Membrane</keyword>
<comment type="subcellular location">
    <subcellularLocation>
        <location evidence="1">Cell membrane</location>
        <topology evidence="1">Multi-pass membrane protein</topology>
    </subcellularLocation>
</comment>
<feature type="transmembrane region" description="Helical" evidence="7">
    <location>
        <begin position="140"/>
        <end position="159"/>
    </location>
</feature>
<feature type="transmembrane region" description="Helical" evidence="7">
    <location>
        <begin position="245"/>
        <end position="267"/>
    </location>
</feature>
<dbReference type="Pfam" id="PF07690">
    <property type="entry name" value="MFS_1"/>
    <property type="match status" value="1"/>
</dbReference>
<keyword evidence="4 7" id="KW-0812">Transmembrane</keyword>
<feature type="transmembrane region" description="Helical" evidence="7">
    <location>
        <begin position="165"/>
        <end position="186"/>
    </location>
</feature>
<dbReference type="GO" id="GO:0022857">
    <property type="term" value="F:transmembrane transporter activity"/>
    <property type="evidence" value="ECO:0007669"/>
    <property type="project" value="InterPro"/>
</dbReference>
<dbReference type="Proteomes" id="UP000257055">
    <property type="component" value="Unassembled WGS sequence"/>
</dbReference>
<dbReference type="GO" id="GO:0005886">
    <property type="term" value="C:plasma membrane"/>
    <property type="evidence" value="ECO:0007669"/>
    <property type="project" value="UniProtKB-SubCell"/>
</dbReference>
<feature type="transmembrane region" description="Helical" evidence="7">
    <location>
        <begin position="44"/>
        <end position="66"/>
    </location>
</feature>
<name>A0A3D8TT43_9LIST</name>
<dbReference type="Gene3D" id="1.20.1250.20">
    <property type="entry name" value="MFS general substrate transporter like domains"/>
    <property type="match status" value="1"/>
</dbReference>
<evidence type="ECO:0000256" key="3">
    <source>
        <dbReference type="ARBA" id="ARBA00022475"/>
    </source>
</evidence>
<comment type="caution">
    <text evidence="9">The sequence shown here is derived from an EMBL/GenBank/DDBJ whole genome shotgun (WGS) entry which is preliminary data.</text>
</comment>
<evidence type="ECO:0000313" key="10">
    <source>
        <dbReference type="Proteomes" id="UP000257055"/>
    </source>
</evidence>
<reference evidence="10" key="1">
    <citation type="submission" date="2015-04" db="EMBL/GenBank/DDBJ databases">
        <authorList>
            <person name="Schardt J."/>
            <person name="Mueller-Herbst S."/>
            <person name="Scherer S."/>
            <person name="Huptas C."/>
        </authorList>
    </citation>
    <scope>NUCLEOTIDE SEQUENCE [LARGE SCALE GENOMIC DNA]</scope>
    <source>
        <strain evidence="10">Kiel-L1</strain>
    </source>
</reference>
<keyword evidence="10" id="KW-1185">Reference proteome</keyword>
<dbReference type="EMBL" id="LARY01000002">
    <property type="protein sequence ID" value="RDX00976.1"/>
    <property type="molecule type" value="Genomic_DNA"/>
</dbReference>
<dbReference type="PANTHER" id="PTHR23517">
    <property type="entry name" value="RESISTANCE PROTEIN MDTM, PUTATIVE-RELATED-RELATED"/>
    <property type="match status" value="1"/>
</dbReference>
<dbReference type="InterPro" id="IPR020846">
    <property type="entry name" value="MFS_dom"/>
</dbReference>
<feature type="transmembrane region" description="Helical" evidence="7">
    <location>
        <begin position="103"/>
        <end position="128"/>
    </location>
</feature>
<dbReference type="InterPro" id="IPR050171">
    <property type="entry name" value="MFS_Transporters"/>
</dbReference>
<accession>A0A3D8TT43</accession>
<dbReference type="PROSITE" id="PS50850">
    <property type="entry name" value="MFS"/>
    <property type="match status" value="1"/>
</dbReference>
<evidence type="ECO:0000313" key="9">
    <source>
        <dbReference type="EMBL" id="RDX00976.1"/>
    </source>
</evidence>
<dbReference type="AlphaFoldDB" id="A0A3D8TT43"/>
<feature type="domain" description="Major facilitator superfamily (MFS) profile" evidence="8">
    <location>
        <begin position="13"/>
        <end position="393"/>
    </location>
</feature>
<gene>
    <name evidence="9" type="ORF">UR08_08425</name>
</gene>
<feature type="transmembrane region" description="Helical" evidence="7">
    <location>
        <begin position="304"/>
        <end position="321"/>
    </location>
</feature>
<dbReference type="PANTHER" id="PTHR23517:SF2">
    <property type="entry name" value="MULTIDRUG RESISTANCE PROTEIN MDTH"/>
    <property type="match status" value="1"/>
</dbReference>
<feature type="transmembrane region" description="Helical" evidence="7">
    <location>
        <begin position="341"/>
        <end position="364"/>
    </location>
</feature>
<feature type="transmembrane region" description="Helical" evidence="7">
    <location>
        <begin position="370"/>
        <end position="389"/>
    </location>
</feature>
<feature type="transmembrane region" description="Helical" evidence="7">
    <location>
        <begin position="78"/>
        <end position="97"/>
    </location>
</feature>
<evidence type="ECO:0000256" key="1">
    <source>
        <dbReference type="ARBA" id="ARBA00004651"/>
    </source>
</evidence>
<protein>
    <recommendedName>
        <fullName evidence="8">Major facilitator superfamily (MFS) profile domain-containing protein</fullName>
    </recommendedName>
</protein>
<evidence type="ECO:0000256" key="5">
    <source>
        <dbReference type="ARBA" id="ARBA00022989"/>
    </source>
</evidence>
<proteinExistence type="predicted"/>
<feature type="transmembrane region" description="Helical" evidence="7">
    <location>
        <begin position="216"/>
        <end position="233"/>
    </location>
</feature>
<keyword evidence="2" id="KW-0813">Transport</keyword>
<feature type="transmembrane region" description="Helical" evidence="7">
    <location>
        <begin position="279"/>
        <end position="298"/>
    </location>
</feature>
<evidence type="ECO:0000256" key="4">
    <source>
        <dbReference type="ARBA" id="ARBA00022692"/>
    </source>
</evidence>
<evidence type="ECO:0000256" key="6">
    <source>
        <dbReference type="ARBA" id="ARBA00023136"/>
    </source>
</evidence>
<sequence>MTIKLFKRYTKLTYFFLFVSFAINFLRFMSIPFLTVYLTSKLSVSLASIGFIIGVPALVQLIIGLFAARIVDKISFKWGTVFSLILPLAGLLGYIFFTNYSLLILSSIISGIGWSIYNPLILTALSNTTAESEVDSIMNLNYWIINLGGAAGPIIGVLIGGGKSAFPFLLFGLILFILSLLAIWIVPDKIHSTQSQATTKTNLLHDFMTLLKDRNALLLFASFFCIFFIEVQYETSFSIYLNQTFGNSGLSIVATMLTIITITIIVAQPLSMFFTTKKSSLFLAFVSFFFYTLAIILFFSTKSIWLILGAAIFFALGEIFIAPKLQGITAKIAPPHLKTTYFSFTTLGGNLAYFIGPTVGNFLLAKSSTLLFIALIAISMLALLANLALPKTK</sequence>
<keyword evidence="5 7" id="KW-1133">Transmembrane helix</keyword>
<dbReference type="RefSeq" id="WP_115753227.1">
    <property type="nucleotide sequence ID" value="NZ_LARY01000002.1"/>
</dbReference>
<evidence type="ECO:0000256" key="2">
    <source>
        <dbReference type="ARBA" id="ARBA00022448"/>
    </source>
</evidence>
<dbReference type="InterPro" id="IPR036259">
    <property type="entry name" value="MFS_trans_sf"/>
</dbReference>
<evidence type="ECO:0000259" key="8">
    <source>
        <dbReference type="PROSITE" id="PS50850"/>
    </source>
</evidence>
<organism evidence="9 10">
    <name type="scientific">Listeria kieliensis</name>
    <dbReference type="NCBI Taxonomy" id="1621700"/>
    <lineage>
        <taxon>Bacteria</taxon>
        <taxon>Bacillati</taxon>
        <taxon>Bacillota</taxon>
        <taxon>Bacilli</taxon>
        <taxon>Bacillales</taxon>
        <taxon>Listeriaceae</taxon>
        <taxon>Listeria</taxon>
    </lineage>
</organism>
<dbReference type="InterPro" id="IPR011701">
    <property type="entry name" value="MFS"/>
</dbReference>
<evidence type="ECO:0000256" key="7">
    <source>
        <dbReference type="SAM" id="Phobius"/>
    </source>
</evidence>
<dbReference type="SUPFAM" id="SSF103473">
    <property type="entry name" value="MFS general substrate transporter"/>
    <property type="match status" value="1"/>
</dbReference>
<feature type="transmembrane region" description="Helical" evidence="7">
    <location>
        <begin position="12"/>
        <end position="38"/>
    </location>
</feature>